<proteinExistence type="predicted"/>
<name>A0A1Q6FCH3_9BACT</name>
<evidence type="ECO:0000259" key="2">
    <source>
        <dbReference type="Pfam" id="PF02754"/>
    </source>
</evidence>
<dbReference type="Pfam" id="PF02754">
    <property type="entry name" value="CCG"/>
    <property type="match status" value="1"/>
</dbReference>
<dbReference type="GO" id="GO:0016491">
    <property type="term" value="F:oxidoreductase activity"/>
    <property type="evidence" value="ECO:0007669"/>
    <property type="project" value="UniProtKB-KW"/>
</dbReference>
<keyword evidence="1" id="KW-0560">Oxidoreductase</keyword>
<dbReference type="Proteomes" id="UP000187417">
    <property type="component" value="Unassembled WGS sequence"/>
</dbReference>
<dbReference type="STRING" id="28117.BHV66_00465"/>
<sequence>MKRSSWSDYQKEIADDKYYYVRSCIRQNFFPGSEKAFLNMLQKDLGRDVFDDPLHTSCTGIGYHSDIVPLDTIMTVVARQFALMTDAGYENFISSCITSFGIYTEILATWEEFPEKEEQTREYLYKATGREFRKPKSLAHTSDIVFHLREEIARKAKYRLVNAATGEPLRVVEHIGCHYAKIFPKAGIGGSEFPYVLAGMIDAWGGQCVDYPERRHCCGFGFRNYLVQANRGYSVANSHKKLESMAPYKPDFIVANCPGCAMFLDKWQYTIAEMEGVTYGQDGRGIPVLTYEEMAGLVLGYDPWELGMQMHQVDVEPLLEKMGIDYDPAAKYLGRHGKFIGKPAPSAVNCGVQDMIYNIKAQ</sequence>
<dbReference type="InterPro" id="IPR004017">
    <property type="entry name" value="Cys_rich_dom"/>
</dbReference>
<reference evidence="3 4" key="1">
    <citation type="journal article" date="2016" name="Nat. Biotechnol.">
        <title>Measurement of bacterial replication rates in microbial communities.</title>
        <authorList>
            <person name="Brown C.T."/>
            <person name="Olm M.R."/>
            <person name="Thomas B.C."/>
            <person name="Banfield J.F."/>
        </authorList>
    </citation>
    <scope>NUCLEOTIDE SEQUENCE [LARGE SCALE GENOMIC DNA]</scope>
    <source>
        <strain evidence="3">CAG:67_53_122</strain>
    </source>
</reference>
<dbReference type="PANTHER" id="PTHR42947:SF1">
    <property type="entry name" value="COB--COM HETERODISULFIDE REDUCTASE SUBUNIT B 1"/>
    <property type="match status" value="1"/>
</dbReference>
<comment type="caution">
    <text evidence="3">The sequence shown here is derived from an EMBL/GenBank/DDBJ whole genome shotgun (WGS) entry which is preliminary data.</text>
</comment>
<gene>
    <name evidence="3" type="ORF">BHV66_00465</name>
</gene>
<protein>
    <submittedName>
        <fullName evidence="3">Heterodisulfide reductase subunit B</fullName>
    </submittedName>
</protein>
<accession>A0A1Q6FCH3</accession>
<dbReference type="EMBL" id="MNQH01000001">
    <property type="protein sequence ID" value="OKY96580.1"/>
    <property type="molecule type" value="Genomic_DNA"/>
</dbReference>
<dbReference type="PANTHER" id="PTHR42947">
    <property type="entry name" value="COB--COM HETERODISULFIDE REDUCTASE SUBUNIT B 1"/>
    <property type="match status" value="1"/>
</dbReference>
<dbReference type="InterPro" id="IPR051278">
    <property type="entry name" value="HdrB/HdrD_reductase"/>
</dbReference>
<evidence type="ECO:0000256" key="1">
    <source>
        <dbReference type="ARBA" id="ARBA00023002"/>
    </source>
</evidence>
<evidence type="ECO:0000313" key="3">
    <source>
        <dbReference type="EMBL" id="OKY96580.1"/>
    </source>
</evidence>
<organism evidence="3 4">
    <name type="scientific">Alistipes putredinis</name>
    <dbReference type="NCBI Taxonomy" id="28117"/>
    <lineage>
        <taxon>Bacteria</taxon>
        <taxon>Pseudomonadati</taxon>
        <taxon>Bacteroidota</taxon>
        <taxon>Bacteroidia</taxon>
        <taxon>Bacteroidales</taxon>
        <taxon>Rikenellaceae</taxon>
        <taxon>Alistipes</taxon>
    </lineage>
</organism>
<dbReference type="GeneID" id="73803876"/>
<evidence type="ECO:0000313" key="4">
    <source>
        <dbReference type="Proteomes" id="UP000187417"/>
    </source>
</evidence>
<dbReference type="AlphaFoldDB" id="A0A1Q6FCH3"/>
<dbReference type="RefSeq" id="WP_004329729.1">
    <property type="nucleotide sequence ID" value="NZ_BAAFKT010000027.1"/>
</dbReference>
<feature type="domain" description="Cysteine-rich" evidence="2">
    <location>
        <begin position="174"/>
        <end position="265"/>
    </location>
</feature>